<evidence type="ECO:0000313" key="3">
    <source>
        <dbReference type="Proteomes" id="UP000015454"/>
    </source>
</evidence>
<name>T0GDS9_9LEPT</name>
<dbReference type="Proteomes" id="UP000015454">
    <property type="component" value="Unassembled WGS sequence"/>
</dbReference>
<dbReference type="Pfam" id="PF00583">
    <property type="entry name" value="Acetyltransf_1"/>
    <property type="match status" value="1"/>
</dbReference>
<proteinExistence type="predicted"/>
<feature type="domain" description="N-acetyltransferase" evidence="1">
    <location>
        <begin position="11"/>
        <end position="144"/>
    </location>
</feature>
<dbReference type="STRING" id="1049789.LEP1GSC050_2734"/>
<reference evidence="2" key="1">
    <citation type="submission" date="2013-05" db="EMBL/GenBank/DDBJ databases">
        <authorList>
            <person name="Harkins D.M."/>
            <person name="Durkin A.S."/>
            <person name="Brinkac L.M."/>
            <person name="Haft D.H."/>
            <person name="Selengut J.D."/>
            <person name="Sanka R."/>
            <person name="DePew J."/>
            <person name="Purushe J."/>
            <person name="Hartskeerl R.A."/>
            <person name="Ahmed A."/>
            <person name="van der Linden H."/>
            <person name="Goris M.G.A."/>
            <person name="Vinetz J.M."/>
            <person name="Sutton G.G."/>
            <person name="Nierman W.C."/>
            <person name="Fouts D.E."/>
        </authorList>
    </citation>
    <scope>NUCLEOTIDE SEQUENCE [LARGE SCALE GENOMIC DNA]</scope>
    <source>
        <strain evidence="2">5399</strain>
    </source>
</reference>
<dbReference type="InterPro" id="IPR016181">
    <property type="entry name" value="Acyl_CoA_acyltransferase"/>
</dbReference>
<dbReference type="SUPFAM" id="SSF55729">
    <property type="entry name" value="Acyl-CoA N-acyltransferases (Nat)"/>
    <property type="match status" value="1"/>
</dbReference>
<sequence length="147" mass="17247">MPFGKKKILSPGWREANITDVEYLFALEKLCFPDSYWSKDGIESHIKSYSAWLRDEFGYMFFLDLGEEAELLRIGILPSQRRKGEAKLILHRLCFAFQRVFLEVSNFNVSAIELYSSFGFREIGRRKNYYAFGDDAIIMEWSSRLDS</sequence>
<keyword evidence="3" id="KW-1185">Reference proteome</keyword>
<dbReference type="OrthoDB" id="9794566at2"/>
<evidence type="ECO:0000259" key="1">
    <source>
        <dbReference type="PROSITE" id="PS51186"/>
    </source>
</evidence>
<evidence type="ECO:0000313" key="2">
    <source>
        <dbReference type="EMBL" id="EQA44979.1"/>
    </source>
</evidence>
<dbReference type="RefSeq" id="WP_010570942.1">
    <property type="nucleotide sequence ID" value="NZ_AHMO02000008.1"/>
</dbReference>
<dbReference type="InterPro" id="IPR000182">
    <property type="entry name" value="GNAT_dom"/>
</dbReference>
<accession>T0GDS9</accession>
<dbReference type="EMBL" id="AHMO02000008">
    <property type="protein sequence ID" value="EQA44979.1"/>
    <property type="molecule type" value="Genomic_DNA"/>
</dbReference>
<dbReference type="AlphaFoldDB" id="T0GDS9"/>
<comment type="caution">
    <text evidence="2">The sequence shown here is derived from an EMBL/GenBank/DDBJ whole genome shotgun (WGS) entry which is preliminary data.</text>
</comment>
<dbReference type="GO" id="GO:0016747">
    <property type="term" value="F:acyltransferase activity, transferring groups other than amino-acyl groups"/>
    <property type="evidence" value="ECO:0007669"/>
    <property type="project" value="InterPro"/>
</dbReference>
<dbReference type="Gene3D" id="3.40.630.30">
    <property type="match status" value="1"/>
</dbReference>
<organism evidence="2 3">
    <name type="scientific">Leptospira broomii serovar Hurstbridge str. 5399</name>
    <dbReference type="NCBI Taxonomy" id="1049789"/>
    <lineage>
        <taxon>Bacteria</taxon>
        <taxon>Pseudomonadati</taxon>
        <taxon>Spirochaetota</taxon>
        <taxon>Spirochaetia</taxon>
        <taxon>Leptospirales</taxon>
        <taxon>Leptospiraceae</taxon>
        <taxon>Leptospira</taxon>
    </lineage>
</organism>
<protein>
    <submittedName>
        <fullName evidence="2">Acetyltransferase, GNAT family</fullName>
    </submittedName>
</protein>
<gene>
    <name evidence="2" type="ORF">LEP1GSC050_2734</name>
</gene>
<dbReference type="PROSITE" id="PS51186">
    <property type="entry name" value="GNAT"/>
    <property type="match status" value="1"/>
</dbReference>